<organism evidence="14 15">
    <name type="scientific">Amphiprion percula</name>
    <name type="common">Orange clownfish</name>
    <name type="synonym">Lutjanus percula</name>
    <dbReference type="NCBI Taxonomy" id="161767"/>
    <lineage>
        <taxon>Eukaryota</taxon>
        <taxon>Metazoa</taxon>
        <taxon>Chordata</taxon>
        <taxon>Craniata</taxon>
        <taxon>Vertebrata</taxon>
        <taxon>Euteleostomi</taxon>
        <taxon>Actinopterygii</taxon>
        <taxon>Neopterygii</taxon>
        <taxon>Teleostei</taxon>
        <taxon>Neoteleostei</taxon>
        <taxon>Acanthomorphata</taxon>
        <taxon>Ovalentaria</taxon>
        <taxon>Pomacentridae</taxon>
        <taxon>Amphiprion</taxon>
    </lineage>
</organism>
<keyword evidence="8" id="KW-0539">Nucleus</keyword>
<dbReference type="OMA" id="FICRDRR"/>
<feature type="coiled-coil region" evidence="11">
    <location>
        <begin position="231"/>
        <end position="258"/>
    </location>
</feature>
<evidence type="ECO:0000256" key="12">
    <source>
        <dbReference type="SAM" id="MobiDB-lite"/>
    </source>
</evidence>
<reference evidence="14" key="2">
    <citation type="submission" date="2025-08" db="UniProtKB">
        <authorList>
            <consortium name="Ensembl"/>
        </authorList>
    </citation>
    <scope>IDENTIFICATION</scope>
</reference>
<evidence type="ECO:0000256" key="5">
    <source>
        <dbReference type="ARBA" id="ARBA00022776"/>
    </source>
</evidence>
<evidence type="ECO:0000256" key="9">
    <source>
        <dbReference type="ARBA" id="ARBA00023306"/>
    </source>
</evidence>
<keyword evidence="6 11" id="KW-0175">Coiled coil</keyword>
<evidence type="ECO:0000313" key="14">
    <source>
        <dbReference type="Ensembl" id="ENSAPEP00000032453.1"/>
    </source>
</evidence>
<dbReference type="GO" id="GO:0070536">
    <property type="term" value="P:protein K63-linked deubiquitination"/>
    <property type="evidence" value="ECO:0007669"/>
    <property type="project" value="TreeGrafter"/>
</dbReference>
<dbReference type="GO" id="GO:0005634">
    <property type="term" value="C:nucleus"/>
    <property type="evidence" value="ECO:0007669"/>
    <property type="project" value="UniProtKB-SubCell"/>
</dbReference>
<sequence>MAEPTVRVSGTVLASLMFQHLNSDSDVEGLVLGEGRIEEQVTISDSQADHIHIEETYNVQKHIACHRLNTLYSSTGDLNMEAVQKMLVDNKRESVIGWYRQRRNTEQQMTLREKLIHENLKNVLSNPHMIFLLLTPSKVTPSGSTHRMEYSAFISRSRRFVNVPILITNLGLLEQLAYWKVSTSCSAAGYSLTMKKHGSRFFSSDGLLKEVKEVNSMNESLQVELQSCRDVEESERLVEALQAEVSSLRRRLKEKQQKEATEEPVRSSDQRNVRLQESVSSLSCCPLFCSQTLNLQGFPLPDVSTATQVNADSPPANRNRKRPREEPMGGTGSAGGADDQLIRSMVSICRLKFDL</sequence>
<dbReference type="Ensembl" id="ENSAPET00000033312.1">
    <property type="protein sequence ID" value="ENSAPEP00000032453.1"/>
    <property type="gene ID" value="ENSAPEG00000023045.1"/>
</dbReference>
<dbReference type="GO" id="GO:0090307">
    <property type="term" value="P:mitotic spindle assembly"/>
    <property type="evidence" value="ECO:0007669"/>
    <property type="project" value="TreeGrafter"/>
</dbReference>
<evidence type="ECO:0000313" key="15">
    <source>
        <dbReference type="Proteomes" id="UP000265080"/>
    </source>
</evidence>
<reference evidence="14 15" key="1">
    <citation type="submission" date="2018-03" db="EMBL/GenBank/DDBJ databases">
        <title>Finding Nemo's genes: A chromosome-scale reference assembly of the genome of the orange clownfish Amphiprion percula.</title>
        <authorList>
            <person name="Lehmann R."/>
        </authorList>
    </citation>
    <scope>NUCLEOTIDE SEQUENCE</scope>
</reference>
<dbReference type="PRINTS" id="PR02051">
    <property type="entry name" value="PROTEINF175"/>
</dbReference>
<keyword evidence="4" id="KW-0493">Microtubule</keyword>
<evidence type="ECO:0000256" key="1">
    <source>
        <dbReference type="ARBA" id="ARBA00004123"/>
    </source>
</evidence>
<keyword evidence="7" id="KW-0963">Cytoplasm</keyword>
<dbReference type="GO" id="GO:0031593">
    <property type="term" value="F:polyubiquitin modification-dependent protein binding"/>
    <property type="evidence" value="ECO:0007669"/>
    <property type="project" value="TreeGrafter"/>
</dbReference>
<evidence type="ECO:0000256" key="10">
    <source>
        <dbReference type="ARBA" id="ARBA00035115"/>
    </source>
</evidence>
<dbReference type="PANTHER" id="PTHR31728:SF2">
    <property type="entry name" value="BRCA1-A COMPLEX SUBUNIT ABRAXAS 1"/>
    <property type="match status" value="1"/>
</dbReference>
<evidence type="ECO:0000256" key="4">
    <source>
        <dbReference type="ARBA" id="ARBA00022701"/>
    </source>
</evidence>
<dbReference type="InterPro" id="IPR023238">
    <property type="entry name" value="FAM175"/>
</dbReference>
<evidence type="ECO:0000256" key="6">
    <source>
        <dbReference type="ARBA" id="ARBA00023054"/>
    </source>
</evidence>
<reference evidence="14" key="3">
    <citation type="submission" date="2025-09" db="UniProtKB">
        <authorList>
            <consortium name="Ensembl"/>
        </authorList>
    </citation>
    <scope>IDENTIFICATION</scope>
</reference>
<dbReference type="STRING" id="161767.ENSAPEP00000032453"/>
<feature type="region of interest" description="Disordered" evidence="12">
    <location>
        <begin position="305"/>
        <end position="338"/>
    </location>
</feature>
<comment type="similarity">
    <text evidence="10">Belongs to the FAM175 family. Abro1 subfamily.</text>
</comment>
<evidence type="ECO:0000256" key="2">
    <source>
        <dbReference type="ARBA" id="ARBA00004647"/>
    </source>
</evidence>
<dbReference type="PRINTS" id="PR02053">
    <property type="entry name" value="BRISCABRO1"/>
</dbReference>
<dbReference type="AlphaFoldDB" id="A0A3P8UAG5"/>
<dbReference type="GO" id="GO:0005874">
    <property type="term" value="C:microtubule"/>
    <property type="evidence" value="ECO:0007669"/>
    <property type="project" value="UniProtKB-KW"/>
</dbReference>
<proteinExistence type="inferred from homology"/>
<keyword evidence="7" id="KW-0206">Cytoskeleton</keyword>
<protein>
    <submittedName>
        <fullName evidence="14">Abraxas 1, BRCA1 A complex subunit</fullName>
    </submittedName>
</protein>
<dbReference type="PROSITE" id="PS50249">
    <property type="entry name" value="MPN"/>
    <property type="match status" value="1"/>
</dbReference>
<dbReference type="InterPro" id="IPR037518">
    <property type="entry name" value="MPN"/>
</dbReference>
<dbReference type="Pfam" id="PF21125">
    <property type="entry name" value="MPN_2A_DUB_like"/>
    <property type="match status" value="1"/>
</dbReference>
<keyword evidence="3" id="KW-0132">Cell division</keyword>
<evidence type="ECO:0000256" key="3">
    <source>
        <dbReference type="ARBA" id="ARBA00022618"/>
    </source>
</evidence>
<dbReference type="GO" id="GO:0051301">
    <property type="term" value="P:cell division"/>
    <property type="evidence" value="ECO:0007669"/>
    <property type="project" value="UniProtKB-KW"/>
</dbReference>
<evidence type="ECO:0000256" key="8">
    <source>
        <dbReference type="ARBA" id="ARBA00023242"/>
    </source>
</evidence>
<dbReference type="InterPro" id="IPR023240">
    <property type="entry name" value="BRISC_Abraxas2"/>
</dbReference>
<evidence type="ECO:0000259" key="13">
    <source>
        <dbReference type="PROSITE" id="PS50249"/>
    </source>
</evidence>
<keyword evidence="9" id="KW-0131">Cell cycle</keyword>
<evidence type="ECO:0000256" key="11">
    <source>
        <dbReference type="SAM" id="Coils"/>
    </source>
</evidence>
<dbReference type="GO" id="GO:0008608">
    <property type="term" value="P:attachment of spindle microtubules to kinetochore"/>
    <property type="evidence" value="ECO:0007669"/>
    <property type="project" value="TreeGrafter"/>
</dbReference>
<accession>A0A3P8UAG5</accession>
<name>A0A3P8UAG5_AMPPE</name>
<comment type="subcellular location">
    <subcellularLocation>
        <location evidence="2">Cytoplasm</location>
        <location evidence="2">Cytoskeleton</location>
        <location evidence="2">Spindle pole</location>
    </subcellularLocation>
    <subcellularLocation>
        <location evidence="1">Nucleus</location>
    </subcellularLocation>
</comment>
<keyword evidence="5" id="KW-0498">Mitosis</keyword>
<dbReference type="PANTHER" id="PTHR31728">
    <property type="entry name" value="ABRAXAS FAMILY MEMBER"/>
    <property type="match status" value="1"/>
</dbReference>
<evidence type="ECO:0000256" key="7">
    <source>
        <dbReference type="ARBA" id="ARBA00023212"/>
    </source>
</evidence>
<dbReference type="Proteomes" id="UP000265080">
    <property type="component" value="Chromosome 16"/>
</dbReference>
<dbReference type="Gene3D" id="3.40.140.10">
    <property type="entry name" value="Cytidine Deaminase, domain 2"/>
    <property type="match status" value="1"/>
</dbReference>
<keyword evidence="15" id="KW-1185">Reference proteome</keyword>
<dbReference type="GO" id="GO:0008017">
    <property type="term" value="F:microtubule binding"/>
    <property type="evidence" value="ECO:0007669"/>
    <property type="project" value="TreeGrafter"/>
</dbReference>
<feature type="domain" description="MPN" evidence="13">
    <location>
        <begin position="6"/>
        <end position="154"/>
    </location>
</feature>
<dbReference type="GO" id="GO:0000922">
    <property type="term" value="C:spindle pole"/>
    <property type="evidence" value="ECO:0007669"/>
    <property type="project" value="UniProtKB-SubCell"/>
</dbReference>
<dbReference type="GeneTree" id="ENSGT00530000063424"/>